<evidence type="ECO:0000259" key="2">
    <source>
        <dbReference type="Pfam" id="PF08378"/>
    </source>
</evidence>
<comment type="caution">
    <text evidence="3">The sequence shown here is derived from an EMBL/GenBank/DDBJ whole genome shotgun (WGS) entry which is preliminary data.</text>
</comment>
<keyword evidence="1" id="KW-1133">Transmembrane helix</keyword>
<dbReference type="Pfam" id="PF08378">
    <property type="entry name" value="NERD"/>
    <property type="match status" value="1"/>
</dbReference>
<dbReference type="AlphaFoldDB" id="A0AAP5W9E1"/>
<keyword evidence="1" id="KW-0812">Transmembrane</keyword>
<name>A0AAP5W9E1_9MICC</name>
<organism evidence="3 4">
    <name type="scientific">Micrococcus yunnanensis</name>
    <dbReference type="NCBI Taxonomy" id="566027"/>
    <lineage>
        <taxon>Bacteria</taxon>
        <taxon>Bacillati</taxon>
        <taxon>Actinomycetota</taxon>
        <taxon>Actinomycetes</taxon>
        <taxon>Micrococcales</taxon>
        <taxon>Micrococcaceae</taxon>
        <taxon>Micrococcus</taxon>
    </lineage>
</organism>
<evidence type="ECO:0000313" key="3">
    <source>
        <dbReference type="EMBL" id="MDV7177001.1"/>
    </source>
</evidence>
<gene>
    <name evidence="3" type="ORF">R4064_04975</name>
</gene>
<evidence type="ECO:0000313" key="4">
    <source>
        <dbReference type="Proteomes" id="UP001185728"/>
    </source>
</evidence>
<feature type="transmembrane region" description="Helical" evidence="1">
    <location>
        <begin position="6"/>
        <end position="24"/>
    </location>
</feature>
<evidence type="ECO:0000256" key="1">
    <source>
        <dbReference type="SAM" id="Phobius"/>
    </source>
</evidence>
<dbReference type="EMBL" id="JAWLUK010000006">
    <property type="protein sequence ID" value="MDV7177001.1"/>
    <property type="molecule type" value="Genomic_DNA"/>
</dbReference>
<dbReference type="Proteomes" id="UP001185728">
    <property type="component" value="Unassembled WGS sequence"/>
</dbReference>
<proteinExistence type="predicted"/>
<feature type="domain" description="NERD" evidence="2">
    <location>
        <begin position="125"/>
        <end position="268"/>
    </location>
</feature>
<accession>A0AAP5W9E1</accession>
<protein>
    <submittedName>
        <fullName evidence="3">Nuclease-related domain-containing protein</fullName>
    </submittedName>
</protein>
<keyword evidence="1" id="KW-0472">Membrane</keyword>
<dbReference type="RefSeq" id="WP_317676567.1">
    <property type="nucleotide sequence ID" value="NZ_JAWLUK010000006.1"/>
</dbReference>
<sequence length="297" mass="34013">MEGNTTPWIIVLVLTGCLALLAAWHRFRTRRLQASLESTKEESEASLSELATESAAQREQIHSDYSIELAAKQPAHDQYVRALSDRHQNDVRGMDHDRRVLVERYEALAKKLDSATNYEQPSRRFILDQCRRLDLNGVLLTNIRFPTPTDDGRYFLHQVDHLLLTERSVTLIENKHWTGLIFDGTLPRGEHRSWKLLFPDLDLGDDFAIQLQRKAETPGQIDVRIVAEDHNARSPRRQAINQAADLRTYLQSLSDCRAPDFIHPAVFYSHSDSYVVATDERLGVVGHEVLDIRTGLR</sequence>
<dbReference type="InterPro" id="IPR011528">
    <property type="entry name" value="NERD"/>
</dbReference>
<reference evidence="3" key="1">
    <citation type="submission" date="2023-10" db="EMBL/GenBank/DDBJ databases">
        <title>Development of a sustainable strategy for remediation of hydrocarbon-contaminated territories based on the waste exchange concept.</title>
        <authorList>
            <person name="Krivoruchko A."/>
        </authorList>
    </citation>
    <scope>NUCLEOTIDE SEQUENCE</scope>
    <source>
        <strain evidence="3">IEGM 1325</strain>
    </source>
</reference>